<evidence type="ECO:0000313" key="20">
    <source>
        <dbReference type="EMBL" id="PIC23238.1"/>
    </source>
</evidence>
<evidence type="ECO:0000256" key="16">
    <source>
        <dbReference type="ARBA" id="ARBA00067967"/>
    </source>
</evidence>
<feature type="transmembrane region" description="Helical" evidence="19">
    <location>
        <begin position="88"/>
        <end position="113"/>
    </location>
</feature>
<evidence type="ECO:0000256" key="12">
    <source>
        <dbReference type="ARBA" id="ARBA00023273"/>
    </source>
</evidence>
<keyword evidence="12" id="KW-0966">Cell projection</keyword>
<accession>A0A2G5T7N6</accession>
<keyword evidence="9 19" id="KW-0472">Membrane</keyword>
<evidence type="ECO:0000313" key="21">
    <source>
        <dbReference type="Proteomes" id="UP000230233"/>
    </source>
</evidence>
<keyword evidence="5 19" id="KW-0812">Transmembrane</keyword>
<keyword evidence="3" id="KW-0145">Chemotaxis</keyword>
<dbReference type="EMBL" id="PDUG01000005">
    <property type="protein sequence ID" value="PIC23238.1"/>
    <property type="molecule type" value="Genomic_DNA"/>
</dbReference>
<dbReference type="FunFam" id="1.20.1070.10:FF:000128">
    <property type="entry name" value="Seven TM Receptor"/>
    <property type="match status" value="1"/>
</dbReference>
<keyword evidence="21" id="KW-1185">Reference proteome</keyword>
<keyword evidence="6" id="KW-0552">Olfaction</keyword>
<keyword evidence="2" id="KW-1003">Cell membrane</keyword>
<proteinExistence type="inferred from homology"/>
<feature type="transmembrane region" description="Helical" evidence="19">
    <location>
        <begin position="133"/>
        <end position="154"/>
    </location>
</feature>
<evidence type="ECO:0000256" key="17">
    <source>
        <dbReference type="ARBA" id="ARBA00078653"/>
    </source>
</evidence>
<dbReference type="GO" id="GO:0038022">
    <property type="term" value="F:G protein-coupled olfactory receptor activity"/>
    <property type="evidence" value="ECO:0007669"/>
    <property type="project" value="TreeGrafter"/>
</dbReference>
<feature type="transmembrane region" description="Helical" evidence="19">
    <location>
        <begin position="194"/>
        <end position="227"/>
    </location>
</feature>
<evidence type="ECO:0000256" key="5">
    <source>
        <dbReference type="ARBA" id="ARBA00022692"/>
    </source>
</evidence>
<comment type="function">
    <text evidence="13">An odorant receptor which affects chemotaxis to the volatile odorant diacetyl. Specifies AWA neuronal cell fate via the odr-7 pathway.</text>
</comment>
<comment type="subcellular location">
    <subcellularLocation>
        <location evidence="1">Cell projection</location>
        <location evidence="1">Cilium membrane</location>
        <topology evidence="1">Multi-pass membrane protein</topology>
    </subcellularLocation>
</comment>
<evidence type="ECO:0000256" key="9">
    <source>
        <dbReference type="ARBA" id="ARBA00023136"/>
    </source>
</evidence>
<comment type="caution">
    <text evidence="20">The sequence shown here is derived from an EMBL/GenBank/DDBJ whole genome shotgun (WGS) entry which is preliminary data.</text>
</comment>
<evidence type="ECO:0000256" key="19">
    <source>
        <dbReference type="SAM" id="Phobius"/>
    </source>
</evidence>
<evidence type="ECO:0000256" key="1">
    <source>
        <dbReference type="ARBA" id="ARBA00004272"/>
    </source>
</evidence>
<evidence type="ECO:0000256" key="8">
    <source>
        <dbReference type="ARBA" id="ARBA00023069"/>
    </source>
</evidence>
<evidence type="ECO:0000256" key="7">
    <source>
        <dbReference type="ARBA" id="ARBA00022989"/>
    </source>
</evidence>
<dbReference type="InterPro" id="IPR019428">
    <property type="entry name" value="7TM_GPCR_serpentine_rcpt_Str"/>
</dbReference>
<feature type="transmembrane region" description="Helical" evidence="19">
    <location>
        <begin position="44"/>
        <end position="68"/>
    </location>
</feature>
<evidence type="ECO:0000256" key="3">
    <source>
        <dbReference type="ARBA" id="ARBA00022500"/>
    </source>
</evidence>
<dbReference type="AlphaFoldDB" id="A0A2G5T7N6"/>
<dbReference type="GO" id="GO:0006935">
    <property type="term" value="P:chemotaxis"/>
    <property type="evidence" value="ECO:0007669"/>
    <property type="project" value="UniProtKB-KW"/>
</dbReference>
<comment type="similarity">
    <text evidence="14">Belongs to the nematode receptor-like protein str family.</text>
</comment>
<keyword evidence="11" id="KW-0325">Glycoprotein</keyword>
<keyword evidence="7 19" id="KW-1133">Transmembrane helix</keyword>
<feature type="transmembrane region" description="Helical" evidence="19">
    <location>
        <begin position="248"/>
        <end position="271"/>
    </location>
</feature>
<protein>
    <recommendedName>
        <fullName evidence="16">Serpentine receptor class r-10</fullName>
    </recommendedName>
    <alternativeName>
        <fullName evidence="17">Odorant response abnormal protein 10</fullName>
    </alternativeName>
    <alternativeName>
        <fullName evidence="18">Olfactory receptor 10</fullName>
    </alternativeName>
</protein>
<dbReference type="OrthoDB" id="5834208at2759"/>
<feature type="transmembrane region" description="Helical" evidence="19">
    <location>
        <begin position="12"/>
        <end position="32"/>
    </location>
</feature>
<evidence type="ECO:0000256" key="13">
    <source>
        <dbReference type="ARBA" id="ARBA00054965"/>
    </source>
</evidence>
<dbReference type="Proteomes" id="UP000230233">
    <property type="component" value="Chromosome V"/>
</dbReference>
<dbReference type="SUPFAM" id="SSF81321">
    <property type="entry name" value="Family A G protein-coupled receptor-like"/>
    <property type="match status" value="1"/>
</dbReference>
<dbReference type="GO" id="GO:0060170">
    <property type="term" value="C:ciliary membrane"/>
    <property type="evidence" value="ECO:0007669"/>
    <property type="project" value="UniProtKB-SubCell"/>
</dbReference>
<evidence type="ECO:0000256" key="15">
    <source>
        <dbReference type="ARBA" id="ARBA00064300"/>
    </source>
</evidence>
<organism evidence="20 21">
    <name type="scientific">Caenorhabditis nigoni</name>
    <dbReference type="NCBI Taxonomy" id="1611254"/>
    <lineage>
        <taxon>Eukaryota</taxon>
        <taxon>Metazoa</taxon>
        <taxon>Ecdysozoa</taxon>
        <taxon>Nematoda</taxon>
        <taxon>Chromadorea</taxon>
        <taxon>Rhabditida</taxon>
        <taxon>Rhabditina</taxon>
        <taxon>Rhabditomorpha</taxon>
        <taxon>Rhabditoidea</taxon>
        <taxon>Rhabditidae</taxon>
        <taxon>Peloderinae</taxon>
        <taxon>Caenorhabditis</taxon>
    </lineage>
</organism>
<sequence length="345" mass="38923">MFSITETIQVAVQKSCASIALFLNICLIYLIINKSPKELGPYKYLMIYISILEVIYAVMDFLVLPIFHHTGFTFLIITRLESAFFGPQIQLILSGAYCGLYGSCMALFGIHFIYRYLVIKGNKILKTFRSWKILCWFSIPIIYGVIWGSIAVLFCGPRDVTSRLIETDLLDSLDLKLSNIVYIGPYLLTESGEIYWPAAIGLLVDMIIINSSFFTVVYFGVLLFKELRKYTVGNKLLSEKNKSLQTQLYYSLVTQTLIPVILLQLPVSILFTTVFCSLDIGEFSSLVSTTIAVYPAIDPLPTMFIVTSYRKAIIDLFQGVWKFLTCKSKSSRAKAAAMSVETTQN</sequence>
<keyword evidence="10" id="KW-0675">Receptor</keyword>
<keyword evidence="8" id="KW-0969">Cilium</keyword>
<comment type="subunit">
    <text evidence="15">Interacts with odr-4.</text>
</comment>
<keyword evidence="4" id="KW-0716">Sensory transduction</keyword>
<evidence type="ECO:0000256" key="14">
    <source>
        <dbReference type="ARBA" id="ARBA00061678"/>
    </source>
</evidence>
<evidence type="ECO:0000256" key="18">
    <source>
        <dbReference type="ARBA" id="ARBA00082489"/>
    </source>
</evidence>
<reference evidence="21" key="1">
    <citation type="submission" date="2017-10" db="EMBL/GenBank/DDBJ databases">
        <title>Rapid genome shrinkage in a self-fertile nematode reveals novel sperm competition proteins.</title>
        <authorList>
            <person name="Yin D."/>
            <person name="Schwarz E.M."/>
            <person name="Thomas C.G."/>
            <person name="Felde R.L."/>
            <person name="Korf I.F."/>
            <person name="Cutter A.D."/>
            <person name="Schartner C.M."/>
            <person name="Ralston E.J."/>
            <person name="Meyer B.J."/>
            <person name="Haag E.S."/>
        </authorList>
    </citation>
    <scope>NUCLEOTIDE SEQUENCE [LARGE SCALE GENOMIC DNA]</scope>
    <source>
        <strain evidence="21">JU1422</strain>
    </source>
</reference>
<evidence type="ECO:0000256" key="2">
    <source>
        <dbReference type="ARBA" id="ARBA00022475"/>
    </source>
</evidence>
<evidence type="ECO:0000256" key="6">
    <source>
        <dbReference type="ARBA" id="ARBA00022725"/>
    </source>
</evidence>
<dbReference type="PANTHER" id="PTHR22943">
    <property type="entry name" value="7-TRANSMEMBRANE DOMAIN RECEPTOR C.ELEGANS"/>
    <property type="match status" value="1"/>
</dbReference>
<dbReference type="Pfam" id="PF10326">
    <property type="entry name" value="7TM_GPCR_Str"/>
    <property type="match status" value="1"/>
</dbReference>
<name>A0A2G5T7N6_9PELO</name>
<gene>
    <name evidence="20" type="primary">Cnig_chr_V.g17007</name>
    <name evidence="20" type="ORF">B9Z55_017007</name>
</gene>
<evidence type="ECO:0000256" key="10">
    <source>
        <dbReference type="ARBA" id="ARBA00023170"/>
    </source>
</evidence>
<dbReference type="PANTHER" id="PTHR22943:SF84">
    <property type="entry name" value="SEVEN TM RECEPTOR"/>
    <property type="match status" value="1"/>
</dbReference>
<dbReference type="GO" id="GO:0042048">
    <property type="term" value="P:olfactory behavior"/>
    <property type="evidence" value="ECO:0007669"/>
    <property type="project" value="TreeGrafter"/>
</dbReference>
<evidence type="ECO:0000256" key="4">
    <source>
        <dbReference type="ARBA" id="ARBA00022606"/>
    </source>
</evidence>
<evidence type="ECO:0000256" key="11">
    <source>
        <dbReference type="ARBA" id="ARBA00023180"/>
    </source>
</evidence>